<name>A0A1M4UAH8_9FIRM</name>
<dbReference type="PANTHER" id="PTHR42685">
    <property type="entry name" value="GERANYLGERANYL DIPHOSPHATE REDUCTASE"/>
    <property type="match status" value="1"/>
</dbReference>
<dbReference type="Proteomes" id="UP000184196">
    <property type="component" value="Unassembled WGS sequence"/>
</dbReference>
<dbReference type="PANTHER" id="PTHR42685:SF18">
    <property type="entry name" value="DIGERANYLGERANYLGLYCEROPHOSPHOLIPID REDUCTASE"/>
    <property type="match status" value="1"/>
</dbReference>
<protein>
    <submittedName>
        <fullName evidence="2">Dehydrogenase (Flavoprotein)</fullName>
    </submittedName>
</protein>
<feature type="domain" description="FAD dependent oxidoreductase" evidence="1">
    <location>
        <begin position="7"/>
        <end position="135"/>
    </location>
</feature>
<dbReference type="EMBL" id="FQUW01000006">
    <property type="protein sequence ID" value="SHE53607.1"/>
    <property type="molecule type" value="Genomic_DNA"/>
</dbReference>
<dbReference type="PRINTS" id="PR00420">
    <property type="entry name" value="RNGMNOXGNASE"/>
</dbReference>
<evidence type="ECO:0000259" key="1">
    <source>
        <dbReference type="Pfam" id="PF01266"/>
    </source>
</evidence>
<evidence type="ECO:0000313" key="3">
    <source>
        <dbReference type="Proteomes" id="UP000184196"/>
    </source>
</evidence>
<gene>
    <name evidence="2" type="ORF">SAMN02745218_00450</name>
</gene>
<dbReference type="AlphaFoldDB" id="A0A1M4UAH8"/>
<dbReference type="InterPro" id="IPR050407">
    <property type="entry name" value="Geranylgeranyl_reductase"/>
</dbReference>
<proteinExistence type="predicted"/>
<dbReference type="InterPro" id="IPR036188">
    <property type="entry name" value="FAD/NAD-bd_sf"/>
</dbReference>
<dbReference type="InterPro" id="IPR006076">
    <property type="entry name" value="FAD-dep_OxRdtase"/>
</dbReference>
<dbReference type="SUPFAM" id="SSF51905">
    <property type="entry name" value="FAD/NAD(P)-binding domain"/>
    <property type="match status" value="1"/>
</dbReference>
<reference evidence="3" key="1">
    <citation type="submission" date="2016-11" db="EMBL/GenBank/DDBJ databases">
        <authorList>
            <person name="Varghese N."/>
            <person name="Submissions S."/>
        </authorList>
    </citation>
    <scope>NUCLEOTIDE SEQUENCE [LARGE SCALE GENOMIC DNA]</scope>
    <source>
        <strain evidence="3">DSM 11792</strain>
    </source>
</reference>
<accession>A0A1M4UAH8</accession>
<dbReference type="OrthoDB" id="25353at2"/>
<dbReference type="Gene3D" id="3.50.50.60">
    <property type="entry name" value="FAD/NAD(P)-binding domain"/>
    <property type="match status" value="2"/>
</dbReference>
<evidence type="ECO:0000313" key="2">
    <source>
        <dbReference type="EMBL" id="SHE53607.1"/>
    </source>
</evidence>
<dbReference type="Pfam" id="PF01266">
    <property type="entry name" value="DAO"/>
    <property type="match status" value="1"/>
</dbReference>
<keyword evidence="3" id="KW-1185">Reference proteome</keyword>
<dbReference type="RefSeq" id="WP_073162881.1">
    <property type="nucleotide sequence ID" value="NZ_FQUW01000006.1"/>
</dbReference>
<dbReference type="PROSITE" id="PS51257">
    <property type="entry name" value="PROKAR_LIPOPROTEIN"/>
    <property type="match status" value="1"/>
</dbReference>
<sequence>MARSSPRIAIIGAGISGLACALELERHGITPAIFEQRSHPGETFSHVGGILQLLSRPIKDQMDFLIKRLHLPLRPLAPWKKVIMHMPGVTRTVTGHLGYFLQRGQDENSTESQLYSLLKTPVYFNHHARWQELAQHYDYVVVADGTPMVARTLGCWQDFLQTWVRGAVVLGNFDPHTLHMWMNTEYARQTYAYLTPFNNHRASLILIVSNSNADEVEEKWRLFWEMEKLDYQVLDNFSVQHTSGYCYPPQVGNVLLVGNAGGFMEPFLGFGVMAAIRSGVYAGRALARGKSYIDLTRDLRRKITRLVILRRMLNNMDNEDFDRLVKLITAPGIKQLIYNTNIDVLKYGTGLLNLLQQLKQKIRPGT</sequence>
<organism evidence="2 3">
    <name type="scientific">Desulfofundulus australicus DSM 11792</name>
    <dbReference type="NCBI Taxonomy" id="1121425"/>
    <lineage>
        <taxon>Bacteria</taxon>
        <taxon>Bacillati</taxon>
        <taxon>Bacillota</taxon>
        <taxon>Clostridia</taxon>
        <taxon>Eubacteriales</taxon>
        <taxon>Peptococcaceae</taxon>
        <taxon>Desulfofundulus</taxon>
    </lineage>
</organism>